<dbReference type="RefSeq" id="WP_092490568.1">
    <property type="nucleotide sequence ID" value="NZ_LN906597.1"/>
</dbReference>
<name>A0A0S4M715_9BURK</name>
<dbReference type="OrthoDB" id="9954118at2"/>
<evidence type="ECO:0000313" key="1">
    <source>
        <dbReference type="EMBL" id="CUT17944.1"/>
    </source>
</evidence>
<dbReference type="Proteomes" id="UP000198651">
    <property type="component" value="Chromosome I"/>
</dbReference>
<dbReference type="EMBL" id="LN906597">
    <property type="protein sequence ID" value="CUT17944.1"/>
    <property type="molecule type" value="Genomic_DNA"/>
</dbReference>
<protein>
    <submittedName>
        <fullName evidence="1">Uncharacterized protein</fullName>
    </submittedName>
</protein>
<sequence length="787" mass="92389">MKHISNNTLSEESILDYDNSNYPTELTTDVSQDYSECQLLHSMSDLMQINYKFLDIGHETISDLVSSIHSNNLPQYRYSMHIFLKSCMSKSLQYLRLFKVEPLTSSEKIKFDPTPDKDEYIVRNKGEYGSLQYMCDYFKYYMLENFTEIVSPINEFIVNCIEENDCVEKINIIKKKTNLDKCLRFEAEYGPTVYVPPIRNDCRIMYTKNGYSLKLLLDKLMQNTITSGNKELTNPDLISKFIFPISLKKLISSNNMIKRMKFSNNNATNNWYAESFMKYHLLLTDKFKQTSNNKKSMIRNNTNMDSIIKDKEKMRNADLKARDMIIRSFMIYYLSLKNKFKHMYENRFKYESAFITEDFKLPIPKEWNLLAPKLLPDDQRYKINFDTEIVRHRMNNYLSKLKIYKEKITLPIIINKKVIATFSPVFLSTSLDKIDNIVKDISIQKSSNDIGTNSTNKKPQRSFDLISGINISSSITRIDPELVDPGAIADIIFSLENKNVSGYLAALSNFTARFMCKSLKYVRAFKVDIIDYNTIYLISRNIDDDPDMDEYIVQSNGRYTRLQYMCDYFKYHVLKSQLETLAYEEINNKEETLPLLSTIDSELTKYEPQVETTAEKISSVSVVDDEYDLLIRSVKRECLYLTETRKKLISDINANKNKIISLLRPLDCSTRDELIKCLMEYYLLVIDKFEFMANLEFKNISRPLNKRLVLPVPKLIAEIIHREIYTDRTLHDYYVIFRENFFCDDSNCLCTNSLEYNSLTIIRRIIMEKATSRMKEYLLSLDIEDNG</sequence>
<proteinExistence type="predicted"/>
<reference evidence="2" key="1">
    <citation type="submission" date="2015-11" db="EMBL/GenBank/DDBJ databases">
        <authorList>
            <person name="Seth-Smith H.M.B."/>
        </authorList>
    </citation>
    <scope>NUCLEOTIDE SEQUENCE [LARGE SCALE GENOMIC DNA]</scope>
    <source>
        <strain evidence="2">2013Ark11</strain>
    </source>
</reference>
<evidence type="ECO:0000313" key="2">
    <source>
        <dbReference type="Proteomes" id="UP000198651"/>
    </source>
</evidence>
<organism evidence="1 2">
    <name type="scientific">Candidatus Ichthyocystis hellenicum</name>
    <dbReference type="NCBI Taxonomy" id="1561003"/>
    <lineage>
        <taxon>Bacteria</taxon>
        <taxon>Pseudomonadati</taxon>
        <taxon>Pseudomonadota</taxon>
        <taxon>Betaproteobacteria</taxon>
        <taxon>Burkholderiales</taxon>
        <taxon>Candidatus Ichthyocystis</taxon>
    </lineage>
</organism>
<gene>
    <name evidence="1" type="ORF">Ark11_1131</name>
</gene>
<keyword evidence="2" id="KW-1185">Reference proteome</keyword>
<dbReference type="AlphaFoldDB" id="A0A0S4M715"/>
<accession>A0A0S4M715</accession>